<dbReference type="InterPro" id="IPR052997">
    <property type="entry name" value="RRT15-like"/>
</dbReference>
<keyword evidence="2" id="KW-0732">Signal</keyword>
<evidence type="ECO:0000256" key="1">
    <source>
        <dbReference type="SAM" id="MobiDB-lite"/>
    </source>
</evidence>
<sequence>MAPRCLGAMAPWCLAALVPWRHGALVPWCHGAMAPWCHGATVPWRHGALVPLCHGATVPSGLGTTGKTNLSHDGLNPAHVPYSCVNNPTLGEFCFTMIGRADIEGSKSNVAMNAWLPQASYPCGNFSDTSSFEFRRSKGSLGHAFTVRIRTGNQNQTSFYPSVPHEISVLVELILGHLRYLLTDVPPQPNSPPDNVFHPDWPAERLGSKKKGRAPLPIHGISKIMLKVVAFHFHLSSPTYTTPLKSFHKVGLESSSTGSSFPADSAKPVPLAVVSLDSRQGHQTPLVHTSSELAVRRAGRAPEGTVPSPSPGRHAVTRSRRESSSISPPIADGFGTWTPVPSPQSQSFSQTYGSILPTSLAYIIPSTRGCSPWRPDAVMSTTGRGRHSVLRIFKGRRERTGHHATCGALPAAGPYLWLSRFQDGHAVKQKI</sequence>
<accession>A0A2G2UVX1</accession>
<reference evidence="3 4" key="1">
    <citation type="journal article" date="2017" name="Genome Biol.">
        <title>New reference genome sequences of hot pepper reveal the massive evolution of plant disease-resistance genes by retroduplication.</title>
        <authorList>
            <person name="Kim S."/>
            <person name="Park J."/>
            <person name="Yeom S.I."/>
            <person name="Kim Y.M."/>
            <person name="Seo E."/>
            <person name="Kim K.T."/>
            <person name="Kim M.S."/>
            <person name="Lee J.M."/>
            <person name="Cheong K."/>
            <person name="Shin H.S."/>
            <person name="Kim S.B."/>
            <person name="Han K."/>
            <person name="Lee J."/>
            <person name="Park M."/>
            <person name="Lee H.A."/>
            <person name="Lee H.Y."/>
            <person name="Lee Y."/>
            <person name="Oh S."/>
            <person name="Lee J.H."/>
            <person name="Choi E."/>
            <person name="Choi E."/>
            <person name="Lee S.E."/>
            <person name="Jeon J."/>
            <person name="Kim H."/>
            <person name="Choi G."/>
            <person name="Song H."/>
            <person name="Lee J."/>
            <person name="Lee S.C."/>
            <person name="Kwon J.K."/>
            <person name="Lee H.Y."/>
            <person name="Koo N."/>
            <person name="Hong Y."/>
            <person name="Kim R.W."/>
            <person name="Kang W.H."/>
            <person name="Huh J.H."/>
            <person name="Kang B.C."/>
            <person name="Yang T.J."/>
            <person name="Lee Y.H."/>
            <person name="Bennetzen J.L."/>
            <person name="Choi D."/>
        </authorList>
    </citation>
    <scope>NUCLEOTIDE SEQUENCE [LARGE SCALE GENOMIC DNA]</scope>
    <source>
        <strain evidence="4">cv. PBC81</strain>
    </source>
</reference>
<organism evidence="3 4">
    <name type="scientific">Capsicum baccatum</name>
    <name type="common">Peruvian pepper</name>
    <dbReference type="NCBI Taxonomy" id="33114"/>
    <lineage>
        <taxon>Eukaryota</taxon>
        <taxon>Viridiplantae</taxon>
        <taxon>Streptophyta</taxon>
        <taxon>Embryophyta</taxon>
        <taxon>Tracheophyta</taxon>
        <taxon>Spermatophyta</taxon>
        <taxon>Magnoliopsida</taxon>
        <taxon>eudicotyledons</taxon>
        <taxon>Gunneridae</taxon>
        <taxon>Pentapetalae</taxon>
        <taxon>asterids</taxon>
        <taxon>lamiids</taxon>
        <taxon>Solanales</taxon>
        <taxon>Solanaceae</taxon>
        <taxon>Solanoideae</taxon>
        <taxon>Capsiceae</taxon>
        <taxon>Capsicum</taxon>
    </lineage>
</organism>
<dbReference type="AlphaFoldDB" id="A0A2G2UVX1"/>
<reference evidence="4" key="2">
    <citation type="journal article" date="2017" name="J. Anim. Genet.">
        <title>Multiple reference genome sequences of hot pepper reveal the massive evolution of plant disease resistance genes by retroduplication.</title>
        <authorList>
            <person name="Kim S."/>
            <person name="Park J."/>
            <person name="Yeom S.-I."/>
            <person name="Kim Y.-M."/>
            <person name="Seo E."/>
            <person name="Kim K.-T."/>
            <person name="Kim M.-S."/>
            <person name="Lee J.M."/>
            <person name="Cheong K."/>
            <person name="Shin H.-S."/>
            <person name="Kim S.-B."/>
            <person name="Han K."/>
            <person name="Lee J."/>
            <person name="Park M."/>
            <person name="Lee H.-A."/>
            <person name="Lee H.-Y."/>
            <person name="Lee Y."/>
            <person name="Oh S."/>
            <person name="Lee J.H."/>
            <person name="Choi E."/>
            <person name="Choi E."/>
            <person name="Lee S.E."/>
            <person name="Jeon J."/>
            <person name="Kim H."/>
            <person name="Choi G."/>
            <person name="Song H."/>
            <person name="Lee J."/>
            <person name="Lee S.-C."/>
            <person name="Kwon J.-K."/>
            <person name="Lee H.-Y."/>
            <person name="Koo N."/>
            <person name="Hong Y."/>
            <person name="Kim R.W."/>
            <person name="Kang W.-H."/>
            <person name="Huh J.H."/>
            <person name="Kang B.-C."/>
            <person name="Yang T.-J."/>
            <person name="Lee Y.-H."/>
            <person name="Bennetzen J.L."/>
            <person name="Choi D."/>
        </authorList>
    </citation>
    <scope>NUCLEOTIDE SEQUENCE [LARGE SCALE GENOMIC DNA]</scope>
    <source>
        <strain evidence="4">cv. PBC81</strain>
    </source>
</reference>
<feature type="chain" id="PRO_5013881770" evidence="2">
    <location>
        <begin position="24"/>
        <end position="431"/>
    </location>
</feature>
<proteinExistence type="predicted"/>
<gene>
    <name evidence="3" type="ORF">CQW23_35466</name>
</gene>
<evidence type="ECO:0000313" key="3">
    <source>
        <dbReference type="EMBL" id="PHT24872.1"/>
    </source>
</evidence>
<keyword evidence="4" id="KW-1185">Reference proteome</keyword>
<evidence type="ECO:0000313" key="4">
    <source>
        <dbReference type="Proteomes" id="UP000224567"/>
    </source>
</evidence>
<dbReference type="PANTHER" id="PTHR33047:SF8">
    <property type="entry name" value="REGULATOR OF RDNA TRANSCRIPTION PROTEIN 15"/>
    <property type="match status" value="1"/>
</dbReference>
<evidence type="ECO:0000256" key="2">
    <source>
        <dbReference type="SAM" id="SignalP"/>
    </source>
</evidence>
<feature type="region of interest" description="Disordered" evidence="1">
    <location>
        <begin position="297"/>
        <end position="332"/>
    </location>
</feature>
<dbReference type="Proteomes" id="UP000224567">
    <property type="component" value="Unassembled WGS sequence"/>
</dbReference>
<feature type="signal peptide" evidence="2">
    <location>
        <begin position="1"/>
        <end position="23"/>
    </location>
</feature>
<protein>
    <submittedName>
        <fullName evidence="3">Regulator of rDNA transcription protein 15</fullName>
    </submittedName>
</protein>
<comment type="caution">
    <text evidence="3">The sequence shown here is derived from an EMBL/GenBank/DDBJ whole genome shotgun (WGS) entry which is preliminary data.</text>
</comment>
<name>A0A2G2UVX1_CAPBA</name>
<dbReference type="EMBL" id="MLFT02004929">
    <property type="protein sequence ID" value="PHT24872.1"/>
    <property type="molecule type" value="Genomic_DNA"/>
</dbReference>
<dbReference type="PANTHER" id="PTHR33047">
    <property type="entry name" value="PROTEIN TAR1"/>
    <property type="match status" value="1"/>
</dbReference>